<dbReference type="Proteomes" id="UP000634136">
    <property type="component" value="Unassembled WGS sequence"/>
</dbReference>
<evidence type="ECO:0000256" key="1">
    <source>
        <dbReference type="SAM" id="MobiDB-lite"/>
    </source>
</evidence>
<dbReference type="AlphaFoldDB" id="A0A834TKR0"/>
<dbReference type="EMBL" id="JAAIUW010000007">
    <property type="protein sequence ID" value="KAF7822655.1"/>
    <property type="molecule type" value="Genomic_DNA"/>
</dbReference>
<evidence type="ECO:0000313" key="3">
    <source>
        <dbReference type="Proteomes" id="UP000634136"/>
    </source>
</evidence>
<name>A0A834TKR0_9FABA</name>
<sequence length="87" mass="9802">MEMGPNEQKVSLGLVGRHVRQGLPQIIARALVSPMISNKDRDRDSGNQLFMETAKQVKKEITRRQQLLGPQYKPTRLSPGGPNPHHH</sequence>
<gene>
    <name evidence="2" type="ORF">G2W53_020799</name>
</gene>
<evidence type="ECO:0000313" key="2">
    <source>
        <dbReference type="EMBL" id="KAF7822655.1"/>
    </source>
</evidence>
<dbReference type="OrthoDB" id="1413556at2759"/>
<protein>
    <submittedName>
        <fullName evidence="2">CLAVATA3/ESR (CLE)-related protein 1</fullName>
    </submittedName>
</protein>
<organism evidence="2 3">
    <name type="scientific">Senna tora</name>
    <dbReference type="NCBI Taxonomy" id="362788"/>
    <lineage>
        <taxon>Eukaryota</taxon>
        <taxon>Viridiplantae</taxon>
        <taxon>Streptophyta</taxon>
        <taxon>Embryophyta</taxon>
        <taxon>Tracheophyta</taxon>
        <taxon>Spermatophyta</taxon>
        <taxon>Magnoliopsida</taxon>
        <taxon>eudicotyledons</taxon>
        <taxon>Gunneridae</taxon>
        <taxon>Pentapetalae</taxon>
        <taxon>rosids</taxon>
        <taxon>fabids</taxon>
        <taxon>Fabales</taxon>
        <taxon>Fabaceae</taxon>
        <taxon>Caesalpinioideae</taxon>
        <taxon>Cassia clade</taxon>
        <taxon>Senna</taxon>
    </lineage>
</organism>
<feature type="region of interest" description="Disordered" evidence="1">
    <location>
        <begin position="58"/>
        <end position="87"/>
    </location>
</feature>
<accession>A0A834TKR0</accession>
<keyword evidence="3" id="KW-1185">Reference proteome</keyword>
<reference evidence="2" key="1">
    <citation type="submission" date="2020-09" db="EMBL/GenBank/DDBJ databases">
        <title>Genome-Enabled Discovery of Anthraquinone Biosynthesis in Senna tora.</title>
        <authorList>
            <person name="Kang S.-H."/>
            <person name="Pandey R.P."/>
            <person name="Lee C.-M."/>
            <person name="Sim J.-S."/>
            <person name="Jeong J.-T."/>
            <person name="Choi B.-S."/>
            <person name="Jung M."/>
            <person name="Ginzburg D."/>
            <person name="Zhao K."/>
            <person name="Won S.Y."/>
            <person name="Oh T.-J."/>
            <person name="Yu Y."/>
            <person name="Kim N.-H."/>
            <person name="Lee O.R."/>
            <person name="Lee T.-H."/>
            <person name="Bashyal P."/>
            <person name="Kim T.-S."/>
            <person name="Lee W.-H."/>
            <person name="Kawkins C."/>
            <person name="Kim C.-K."/>
            <person name="Kim J.S."/>
            <person name="Ahn B.O."/>
            <person name="Rhee S.Y."/>
            <person name="Sohng J.K."/>
        </authorList>
    </citation>
    <scope>NUCLEOTIDE SEQUENCE</scope>
    <source>
        <tissue evidence="2">Leaf</tissue>
    </source>
</reference>
<comment type="caution">
    <text evidence="2">The sequence shown here is derived from an EMBL/GenBank/DDBJ whole genome shotgun (WGS) entry which is preliminary data.</text>
</comment>
<proteinExistence type="predicted"/>